<protein>
    <submittedName>
        <fullName evidence="2">Uncharacterized protein</fullName>
    </submittedName>
</protein>
<accession>A0A4S4KC96</accession>
<proteinExistence type="predicted"/>
<reference evidence="2 3" key="1">
    <citation type="submission" date="2019-02" db="EMBL/GenBank/DDBJ databases">
        <title>Genome sequencing of the rare red list fungi Phlebia centrifuga.</title>
        <authorList>
            <person name="Buettner E."/>
            <person name="Kellner H."/>
        </authorList>
    </citation>
    <scope>NUCLEOTIDE SEQUENCE [LARGE SCALE GENOMIC DNA]</scope>
    <source>
        <strain evidence="2 3">DSM 108282</strain>
    </source>
</reference>
<evidence type="ECO:0000313" key="2">
    <source>
        <dbReference type="EMBL" id="THG95671.1"/>
    </source>
</evidence>
<dbReference type="AlphaFoldDB" id="A0A4S4KC96"/>
<gene>
    <name evidence="2" type="ORF">EW026_g6026</name>
</gene>
<name>A0A4S4KC96_9APHY</name>
<feature type="region of interest" description="Disordered" evidence="1">
    <location>
        <begin position="1"/>
        <end position="56"/>
    </location>
</feature>
<organism evidence="2 3">
    <name type="scientific">Hermanssonia centrifuga</name>
    <dbReference type="NCBI Taxonomy" id="98765"/>
    <lineage>
        <taxon>Eukaryota</taxon>
        <taxon>Fungi</taxon>
        <taxon>Dikarya</taxon>
        <taxon>Basidiomycota</taxon>
        <taxon>Agaricomycotina</taxon>
        <taxon>Agaricomycetes</taxon>
        <taxon>Polyporales</taxon>
        <taxon>Meruliaceae</taxon>
        <taxon>Hermanssonia</taxon>
    </lineage>
</organism>
<comment type="caution">
    <text evidence="2">The sequence shown here is derived from an EMBL/GenBank/DDBJ whole genome shotgun (WGS) entry which is preliminary data.</text>
</comment>
<dbReference type="Proteomes" id="UP000309038">
    <property type="component" value="Unassembled WGS sequence"/>
</dbReference>
<dbReference type="EMBL" id="SGPJ01000298">
    <property type="protein sequence ID" value="THG95671.1"/>
    <property type="molecule type" value="Genomic_DNA"/>
</dbReference>
<feature type="region of interest" description="Disordered" evidence="1">
    <location>
        <begin position="109"/>
        <end position="183"/>
    </location>
</feature>
<sequence length="597" mass="64267">MAKTAQKKKQTTAPPPTRLSTRAKNANAHPGLVDISEESDLEKVQRNSKRKAVRAKVKEVKETKEANVVKMELLIAKLQSEIAQRDARENQAVTNPNLNRRASIAEKLASPGYSIEEIEGPVVPPSSPIERPDDNVVMDEGEPENDGGGSDPSQSPFDLDGDAGNLAGDMEVEETDNELSGVADVAVVPGGPLRRSSAAFFGRNNKGEVIILDRVPSGHSYGLDSKPLALSKKPDQPKKRKATAHEDLEDLPEAVTASASGSTSHGRTKVLASGKQLAKPLVSSSSSSLAGGSAASDASVSRASTPSPGMLISSNAASQASIEATRTSVLKSTATTRDTSSMNVVVNASTSESAAKGKGKTPTLTLNLRTTAEPEKPRAARVATQRLYEWRSNIGKRGIAAVEWLWEDKGLACEEERWDYVATHLGPHFLCMYKDEINATGAFQAEVLMRTFGSYLSLCDPTTGSIVDFGIPIGALAMCAAARGLLLYRTGKMQTEKEQQDDIRSALDKGDAKLAKDLKAFHAKLRTFSEGSWSKPTQDYVKVMTKLREVQWGRIMRAGMKHVKQSKGSLKIPEEEEDERAMMIVDSDDDGYSGDSE</sequence>
<feature type="compositionally biased region" description="Low complexity" evidence="1">
    <location>
        <begin position="281"/>
        <end position="304"/>
    </location>
</feature>
<evidence type="ECO:0000256" key="1">
    <source>
        <dbReference type="SAM" id="MobiDB-lite"/>
    </source>
</evidence>
<keyword evidence="3" id="KW-1185">Reference proteome</keyword>
<feature type="compositionally biased region" description="Basic residues" evidence="1">
    <location>
        <begin position="46"/>
        <end position="55"/>
    </location>
</feature>
<evidence type="ECO:0000313" key="3">
    <source>
        <dbReference type="Proteomes" id="UP000309038"/>
    </source>
</evidence>
<feature type="compositionally biased region" description="Acidic residues" evidence="1">
    <location>
        <begin position="136"/>
        <end position="145"/>
    </location>
</feature>
<feature type="compositionally biased region" description="Basic residues" evidence="1">
    <location>
        <begin position="1"/>
        <end position="10"/>
    </location>
</feature>
<feature type="region of interest" description="Disordered" evidence="1">
    <location>
        <begin position="223"/>
        <end position="318"/>
    </location>
</feature>